<feature type="compositionally biased region" description="Polar residues" evidence="1">
    <location>
        <begin position="104"/>
        <end position="114"/>
    </location>
</feature>
<feature type="chain" id="PRO_5043407843" evidence="2">
    <location>
        <begin position="22"/>
        <end position="283"/>
    </location>
</feature>
<accession>A0AAW1VEW1</accession>
<gene>
    <name evidence="3" type="ORF">WA026_020475</name>
</gene>
<keyword evidence="2" id="KW-0732">Signal</keyword>
<feature type="region of interest" description="Disordered" evidence="1">
    <location>
        <begin position="82"/>
        <end position="154"/>
    </location>
</feature>
<name>A0AAW1VEW1_9CUCU</name>
<feature type="compositionally biased region" description="Basic and acidic residues" evidence="1">
    <location>
        <begin position="85"/>
        <end position="94"/>
    </location>
</feature>
<dbReference type="Proteomes" id="UP001431783">
    <property type="component" value="Unassembled WGS sequence"/>
</dbReference>
<keyword evidence="4" id="KW-1185">Reference proteome</keyword>
<comment type="caution">
    <text evidence="3">The sequence shown here is derived from an EMBL/GenBank/DDBJ whole genome shotgun (WGS) entry which is preliminary data.</text>
</comment>
<dbReference type="EMBL" id="JARQZJ010000135">
    <property type="protein sequence ID" value="KAK9892485.1"/>
    <property type="molecule type" value="Genomic_DNA"/>
</dbReference>
<evidence type="ECO:0000313" key="3">
    <source>
        <dbReference type="EMBL" id="KAK9892485.1"/>
    </source>
</evidence>
<sequence>MEANTWFVLAVVVNLCGLVKSHGLGDFQKILTGLEKPADTNPLSFLQPKNILPSLTKLPQKQTETDKNPLSVLLPHNIFPNLETTSKEPEKDKNPFSFLLPQNILPNPTKSTSKQPEEDKNPLSVLLPHNMLPDLTKSPSKQPDTDKNPLSSLLPHDILPNLTKLLPKQPETGTNPLSSLLENGLPDLGAILPKQHKTELDPFSLLQPNNILKLPFNLHDKVMWLQEALTRFFALINALITESLLDSINLPDLISFYEFVLRNLCKIVGPILQIPIKILNNKL</sequence>
<protein>
    <submittedName>
        <fullName evidence="3">Uncharacterized protein</fullName>
    </submittedName>
</protein>
<evidence type="ECO:0000256" key="1">
    <source>
        <dbReference type="SAM" id="MobiDB-lite"/>
    </source>
</evidence>
<feature type="signal peptide" evidence="2">
    <location>
        <begin position="1"/>
        <end position="21"/>
    </location>
</feature>
<organism evidence="3 4">
    <name type="scientific">Henosepilachna vigintioctopunctata</name>
    <dbReference type="NCBI Taxonomy" id="420089"/>
    <lineage>
        <taxon>Eukaryota</taxon>
        <taxon>Metazoa</taxon>
        <taxon>Ecdysozoa</taxon>
        <taxon>Arthropoda</taxon>
        <taxon>Hexapoda</taxon>
        <taxon>Insecta</taxon>
        <taxon>Pterygota</taxon>
        <taxon>Neoptera</taxon>
        <taxon>Endopterygota</taxon>
        <taxon>Coleoptera</taxon>
        <taxon>Polyphaga</taxon>
        <taxon>Cucujiformia</taxon>
        <taxon>Coccinelloidea</taxon>
        <taxon>Coccinellidae</taxon>
        <taxon>Epilachninae</taxon>
        <taxon>Epilachnini</taxon>
        <taxon>Henosepilachna</taxon>
    </lineage>
</organism>
<reference evidence="3 4" key="1">
    <citation type="submission" date="2023-03" db="EMBL/GenBank/DDBJ databases">
        <title>Genome insight into feeding habits of ladybird beetles.</title>
        <authorList>
            <person name="Li H.-S."/>
            <person name="Huang Y.-H."/>
            <person name="Pang H."/>
        </authorList>
    </citation>
    <scope>NUCLEOTIDE SEQUENCE [LARGE SCALE GENOMIC DNA]</scope>
    <source>
        <strain evidence="3">SYSU_2023b</strain>
        <tissue evidence="3">Whole body</tissue>
    </source>
</reference>
<dbReference type="AlphaFoldDB" id="A0AAW1VEW1"/>
<evidence type="ECO:0000256" key="2">
    <source>
        <dbReference type="SAM" id="SignalP"/>
    </source>
</evidence>
<evidence type="ECO:0000313" key="4">
    <source>
        <dbReference type="Proteomes" id="UP001431783"/>
    </source>
</evidence>
<proteinExistence type="predicted"/>